<dbReference type="EC" id="1.-.-.-" evidence="2"/>
<evidence type="ECO:0000313" key="3">
    <source>
        <dbReference type="Proteomes" id="UP001620295"/>
    </source>
</evidence>
<gene>
    <name evidence="2" type="ORF">ACI2L5_06570</name>
</gene>
<dbReference type="InterPro" id="IPR005025">
    <property type="entry name" value="FMN_Rdtase-like_dom"/>
</dbReference>
<dbReference type="Gene3D" id="3.40.50.360">
    <property type="match status" value="1"/>
</dbReference>
<protein>
    <submittedName>
        <fullName evidence="2">NADPH-dependent FMN reductase</fullName>
        <ecNumber evidence="2">1.-.-.-</ecNumber>
    </submittedName>
</protein>
<dbReference type="EMBL" id="JBJDQH010000002">
    <property type="protein sequence ID" value="MFK4264592.1"/>
    <property type="molecule type" value="Genomic_DNA"/>
</dbReference>
<feature type="domain" description="NADPH-dependent FMN reductase-like" evidence="1">
    <location>
        <begin position="7"/>
        <end position="154"/>
    </location>
</feature>
<dbReference type="InterPro" id="IPR050712">
    <property type="entry name" value="NAD(P)H-dep_reductase"/>
</dbReference>
<keyword evidence="3" id="KW-1185">Reference proteome</keyword>
<dbReference type="GO" id="GO:0016491">
    <property type="term" value="F:oxidoreductase activity"/>
    <property type="evidence" value="ECO:0007669"/>
    <property type="project" value="UniProtKB-KW"/>
</dbReference>
<proteinExistence type="predicted"/>
<dbReference type="InterPro" id="IPR029039">
    <property type="entry name" value="Flavoprotein-like_sf"/>
</dbReference>
<organism evidence="2 3">
    <name type="scientific">Streptomyces milbemycinicus</name>
    <dbReference type="NCBI Taxonomy" id="476552"/>
    <lineage>
        <taxon>Bacteria</taxon>
        <taxon>Bacillati</taxon>
        <taxon>Actinomycetota</taxon>
        <taxon>Actinomycetes</taxon>
        <taxon>Kitasatosporales</taxon>
        <taxon>Streptomycetaceae</taxon>
        <taxon>Streptomyces</taxon>
    </lineage>
</organism>
<dbReference type="RefSeq" id="WP_358632423.1">
    <property type="nucleotide sequence ID" value="NZ_JBFACG010000007.1"/>
</dbReference>
<dbReference type="SUPFAM" id="SSF52218">
    <property type="entry name" value="Flavoproteins"/>
    <property type="match status" value="1"/>
</dbReference>
<evidence type="ECO:0000259" key="1">
    <source>
        <dbReference type="Pfam" id="PF03358"/>
    </source>
</evidence>
<keyword evidence="2" id="KW-0560">Oxidoreductase</keyword>
<sequence>MSSQTLKLAVILGSVREGRFGPTVANWFVEQAEAHGRFDVDLIDLADTPLPLALPPVPPAMEPNLPRPAEMADLTARLAAADAFVVLTPDYNRAYPAALKAAIDWHYLEWQTKPVGFVGYSGASGGLLAIEGLRQVFNELQAHTVRDYVSFPRYYELFGPDGTLKDPEGPNAAAKAMLDQLLWWGSVLHDARRDRPFTAA</sequence>
<evidence type="ECO:0000313" key="2">
    <source>
        <dbReference type="EMBL" id="MFK4264592.1"/>
    </source>
</evidence>
<name>A0ABW8LF90_9ACTN</name>
<reference evidence="2 3" key="1">
    <citation type="submission" date="2024-11" db="EMBL/GenBank/DDBJ databases">
        <title>The Natural Products Discovery Center: Release of the First 8490 Sequenced Strains for Exploring Actinobacteria Biosynthetic Diversity.</title>
        <authorList>
            <person name="Kalkreuter E."/>
            <person name="Kautsar S.A."/>
            <person name="Yang D."/>
            <person name="Bader C.D."/>
            <person name="Teijaro C.N."/>
            <person name="Fluegel L."/>
            <person name="Davis C.M."/>
            <person name="Simpson J.R."/>
            <person name="Lauterbach L."/>
            <person name="Steele A.D."/>
            <person name="Gui C."/>
            <person name="Meng S."/>
            <person name="Li G."/>
            <person name="Viehrig K."/>
            <person name="Ye F."/>
            <person name="Su P."/>
            <person name="Kiefer A.F."/>
            <person name="Nichols A."/>
            <person name="Cepeda A.J."/>
            <person name="Yan W."/>
            <person name="Fan B."/>
            <person name="Jiang Y."/>
            <person name="Adhikari A."/>
            <person name="Zheng C.-J."/>
            <person name="Schuster L."/>
            <person name="Cowan T.M."/>
            <person name="Smanski M.J."/>
            <person name="Chevrette M.G."/>
            <person name="De Carvalho L.P.S."/>
            <person name="Shen B."/>
        </authorList>
    </citation>
    <scope>NUCLEOTIDE SEQUENCE [LARGE SCALE GENOMIC DNA]</scope>
    <source>
        <strain evidence="2 3">NPDC020863</strain>
    </source>
</reference>
<dbReference type="Pfam" id="PF03358">
    <property type="entry name" value="FMN_red"/>
    <property type="match status" value="1"/>
</dbReference>
<dbReference type="PANTHER" id="PTHR30543:SF21">
    <property type="entry name" value="NAD(P)H-DEPENDENT FMN REDUCTASE LOT6"/>
    <property type="match status" value="1"/>
</dbReference>
<accession>A0ABW8LF90</accession>
<comment type="caution">
    <text evidence="2">The sequence shown here is derived from an EMBL/GenBank/DDBJ whole genome shotgun (WGS) entry which is preliminary data.</text>
</comment>
<dbReference type="Proteomes" id="UP001620295">
    <property type="component" value="Unassembled WGS sequence"/>
</dbReference>
<dbReference type="PANTHER" id="PTHR30543">
    <property type="entry name" value="CHROMATE REDUCTASE"/>
    <property type="match status" value="1"/>
</dbReference>